<accession>A0A6A6NM99</accession>
<keyword evidence="1" id="KW-0472">Membrane</keyword>
<keyword evidence="3" id="KW-1185">Reference proteome</keyword>
<protein>
    <submittedName>
        <fullName evidence="2">Uncharacterized protein</fullName>
    </submittedName>
</protein>
<organism evidence="2 3">
    <name type="scientific">Lineolata rhizophorae</name>
    <dbReference type="NCBI Taxonomy" id="578093"/>
    <lineage>
        <taxon>Eukaryota</taxon>
        <taxon>Fungi</taxon>
        <taxon>Dikarya</taxon>
        <taxon>Ascomycota</taxon>
        <taxon>Pezizomycotina</taxon>
        <taxon>Dothideomycetes</taxon>
        <taxon>Dothideomycetes incertae sedis</taxon>
        <taxon>Lineolatales</taxon>
        <taxon>Lineolataceae</taxon>
        <taxon>Lineolata</taxon>
    </lineage>
</organism>
<keyword evidence="1" id="KW-0812">Transmembrane</keyword>
<dbReference type="Proteomes" id="UP000799766">
    <property type="component" value="Unassembled WGS sequence"/>
</dbReference>
<sequence>MKRNIVIFLIIILLFIAIAAIAYVIYVLQSRVGGGGRGTTTSESDMSEAALPHVRDDIWAFDLTIFGARCFEVMLKTMRSKTRHAFYSYWIVRSRNQIWQYVA</sequence>
<keyword evidence="1" id="KW-1133">Transmembrane helix</keyword>
<evidence type="ECO:0000313" key="2">
    <source>
        <dbReference type="EMBL" id="KAF2452816.1"/>
    </source>
</evidence>
<proteinExistence type="predicted"/>
<evidence type="ECO:0000256" key="1">
    <source>
        <dbReference type="SAM" id="Phobius"/>
    </source>
</evidence>
<dbReference type="AlphaFoldDB" id="A0A6A6NM99"/>
<dbReference type="EMBL" id="MU001703">
    <property type="protein sequence ID" value="KAF2452816.1"/>
    <property type="molecule type" value="Genomic_DNA"/>
</dbReference>
<evidence type="ECO:0000313" key="3">
    <source>
        <dbReference type="Proteomes" id="UP000799766"/>
    </source>
</evidence>
<gene>
    <name evidence="2" type="ORF">BDY21DRAFT_367494</name>
</gene>
<reference evidence="2" key="1">
    <citation type="journal article" date="2020" name="Stud. Mycol.">
        <title>101 Dothideomycetes genomes: a test case for predicting lifestyles and emergence of pathogens.</title>
        <authorList>
            <person name="Haridas S."/>
            <person name="Albert R."/>
            <person name="Binder M."/>
            <person name="Bloem J."/>
            <person name="Labutti K."/>
            <person name="Salamov A."/>
            <person name="Andreopoulos B."/>
            <person name="Baker S."/>
            <person name="Barry K."/>
            <person name="Bills G."/>
            <person name="Bluhm B."/>
            <person name="Cannon C."/>
            <person name="Castanera R."/>
            <person name="Culley D."/>
            <person name="Daum C."/>
            <person name="Ezra D."/>
            <person name="Gonzalez J."/>
            <person name="Henrissat B."/>
            <person name="Kuo A."/>
            <person name="Liang C."/>
            <person name="Lipzen A."/>
            <person name="Lutzoni F."/>
            <person name="Magnuson J."/>
            <person name="Mondo S."/>
            <person name="Nolan M."/>
            <person name="Ohm R."/>
            <person name="Pangilinan J."/>
            <person name="Park H.-J."/>
            <person name="Ramirez L."/>
            <person name="Alfaro M."/>
            <person name="Sun H."/>
            <person name="Tritt A."/>
            <person name="Yoshinaga Y."/>
            <person name="Zwiers L.-H."/>
            <person name="Turgeon B."/>
            <person name="Goodwin S."/>
            <person name="Spatafora J."/>
            <person name="Crous P."/>
            <person name="Grigoriev I."/>
        </authorList>
    </citation>
    <scope>NUCLEOTIDE SEQUENCE</scope>
    <source>
        <strain evidence="2">ATCC 16933</strain>
    </source>
</reference>
<feature type="transmembrane region" description="Helical" evidence="1">
    <location>
        <begin position="6"/>
        <end position="28"/>
    </location>
</feature>
<name>A0A6A6NM99_9PEZI</name>